<protein>
    <submittedName>
        <fullName evidence="4">Corrinoid/iron-sulfur protein large subunit</fullName>
    </submittedName>
</protein>
<evidence type="ECO:0000313" key="5">
    <source>
        <dbReference type="Proteomes" id="UP001303587"/>
    </source>
</evidence>
<proteinExistence type="predicted"/>
<dbReference type="Gene3D" id="3.20.20.20">
    <property type="entry name" value="Dihydropteroate synthase-like"/>
    <property type="match status" value="1"/>
</dbReference>
<dbReference type="InterPro" id="IPR051069">
    <property type="entry name" value="ACDS_complex_subunit"/>
</dbReference>
<feature type="binding site" evidence="2">
    <location>
        <position position="480"/>
    </location>
    <ligand>
        <name>5-methoxybenzimidazolylcob(I)amide</name>
        <dbReference type="ChEBI" id="CHEBI:157765"/>
    </ligand>
</feature>
<feature type="binding site" evidence="2">
    <location>
        <begin position="416"/>
        <end position="419"/>
    </location>
    <ligand>
        <name>5-methoxybenzimidazolylcob(I)amide</name>
        <dbReference type="ChEBI" id="CHEBI:157765"/>
    </ligand>
</feature>
<dbReference type="GO" id="GO:0046356">
    <property type="term" value="P:acetyl-CoA catabolic process"/>
    <property type="evidence" value="ECO:0007669"/>
    <property type="project" value="InterPro"/>
</dbReference>
<feature type="binding site" evidence="2">
    <location>
        <position position="386"/>
    </location>
    <ligand>
        <name>5-methoxybenzimidazolylcob(I)amide</name>
        <dbReference type="ChEBI" id="CHEBI:157765"/>
    </ligand>
</feature>
<feature type="domain" description="CO dehydrogenase/acetyl-CoA synthase delta subunit TIM barrel" evidence="3">
    <location>
        <begin position="72"/>
        <end position="486"/>
    </location>
</feature>
<evidence type="ECO:0000256" key="2">
    <source>
        <dbReference type="PIRSR" id="PIRSR000376-1"/>
    </source>
</evidence>
<dbReference type="GO" id="GO:0015948">
    <property type="term" value="P:methanogenesis"/>
    <property type="evidence" value="ECO:0007669"/>
    <property type="project" value="UniProtKB-KW"/>
</dbReference>
<dbReference type="GeneID" id="89229779"/>
<evidence type="ECO:0000256" key="1">
    <source>
        <dbReference type="ARBA" id="ARBA00022994"/>
    </source>
</evidence>
<dbReference type="GO" id="GO:0005506">
    <property type="term" value="F:iron ion binding"/>
    <property type="evidence" value="ECO:0007669"/>
    <property type="project" value="InterPro"/>
</dbReference>
<dbReference type="GO" id="GO:0008168">
    <property type="term" value="F:methyltransferase activity"/>
    <property type="evidence" value="ECO:0007669"/>
    <property type="project" value="InterPro"/>
</dbReference>
<dbReference type="InterPro" id="IPR011005">
    <property type="entry name" value="Dihydropteroate_synth-like_sf"/>
</dbReference>
<sequence length="495" mass="54417">MRKAKSPLDVYMYLPPDSEKLFGKSKMAMASDLVSRKVRLPEIKEAFLSQNTPESERDFKTLEALLRPTISEIQIGAGERTVTIGGDDVMFRHTLSFYNKTPIAVDVWDTMTDAALLERVEKIQSFRKFYVGRFLHPDMIAVRSVSNDPETFGNCVRTILKKCDLPLILCTKNPTVMRAGLLAAAGQHPLIYACDVRNRTEMAELALEFDAPLVVCSNGNLDELKSLSAALQEDGVTKLVLNPGAGCGDDEIGQTFLNFIRIRKAALDGDQDLAYPLIALPIASWERMKSKCNSAIHAGQNVVSKTDSVPIEDTFAEAAYFETMTAASLVVRYADILIIHGLLPYEMLPLLHVTEMIYTDPRTPASVEPKMYKIGNPTAESPVLFTTNFALTFYTVESDLSSSNVDCYLLSANTGGLGVEAAVAGGQLTAGVIKAGFDHAEFDWDATACKTLILPGLAARLQNDIEKEMDISTLVGPMDSGRLSKWLEENWPPKK</sequence>
<dbReference type="PANTHER" id="PTHR36214:SF3">
    <property type="entry name" value="ACETYL-COA DECARBONYLASE_SYNTHASE COMPLEX SUBUNIT GAMMA"/>
    <property type="match status" value="1"/>
</dbReference>
<accession>A0AA96V287</accession>
<dbReference type="SUPFAM" id="SSF51717">
    <property type="entry name" value="Dihydropteroate synthetase-like"/>
    <property type="match status" value="1"/>
</dbReference>
<organism evidence="4 5">
    <name type="scientific">Methanolapillus millepedarum</name>
    <dbReference type="NCBI Taxonomy" id="3028296"/>
    <lineage>
        <taxon>Archaea</taxon>
        <taxon>Methanobacteriati</taxon>
        <taxon>Methanobacteriota</taxon>
        <taxon>Stenosarchaea group</taxon>
        <taxon>Methanomicrobia</taxon>
        <taxon>Methanosarcinales</taxon>
        <taxon>Methanosarcinaceae</taxon>
        <taxon>Methanolapillus</taxon>
    </lineage>
</organism>
<dbReference type="PANTHER" id="PTHR36214">
    <property type="match status" value="1"/>
</dbReference>
<dbReference type="Proteomes" id="UP001303587">
    <property type="component" value="Chromosome"/>
</dbReference>
<dbReference type="AlphaFoldDB" id="A0AA96V287"/>
<name>A0AA96V287_9EURY</name>
<dbReference type="InterPro" id="IPR016218">
    <property type="entry name" value="AcylCoA_decarb/synth_gsu"/>
</dbReference>
<dbReference type="Gene3D" id="3.40.50.11600">
    <property type="match status" value="1"/>
</dbReference>
<dbReference type="PIRSF" id="PIRSF000376">
    <property type="entry name" value="AcCoA_decarb_gamma"/>
    <property type="match status" value="1"/>
</dbReference>
<reference evidence="4 5" key="1">
    <citation type="submission" date="2023-07" db="EMBL/GenBank/DDBJ databases">
        <title>Closed genoem sequence of Methanosarcinaceae archaeon Ac7.</title>
        <authorList>
            <person name="Poehlein A."/>
            <person name="Protasov E."/>
            <person name="Platt K."/>
            <person name="Reeh H."/>
            <person name="Daniel R."/>
            <person name="Brune A."/>
        </authorList>
    </citation>
    <scope>NUCLEOTIDE SEQUENCE [LARGE SCALE GENOMIC DNA]</scope>
    <source>
        <strain evidence="4 5">Ac7</strain>
    </source>
</reference>
<dbReference type="InterPro" id="IPR016041">
    <property type="entry name" value="Ac-CoA_synth_d_su_TIM-brl"/>
</dbReference>
<dbReference type="EMBL" id="CP131060">
    <property type="protein sequence ID" value="WNY25122.1"/>
    <property type="molecule type" value="Genomic_DNA"/>
</dbReference>
<gene>
    <name evidence="4" type="primary">acsC</name>
    <name evidence="4" type="ORF">MsAc7_06640</name>
</gene>
<feature type="binding site" evidence="2">
    <location>
        <position position="392"/>
    </location>
    <ligand>
        <name>5-methoxybenzimidazolylcob(I)amide</name>
        <dbReference type="ChEBI" id="CHEBI:157765"/>
    </ligand>
</feature>
<keyword evidence="1" id="KW-0484">Methanogenesis</keyword>
<dbReference type="NCBIfam" id="NF003195">
    <property type="entry name" value="PRK04165.1"/>
    <property type="match status" value="1"/>
</dbReference>
<dbReference type="Pfam" id="PF03599">
    <property type="entry name" value="CdhD"/>
    <property type="match status" value="1"/>
</dbReference>
<evidence type="ECO:0000259" key="3">
    <source>
        <dbReference type="Pfam" id="PF03599"/>
    </source>
</evidence>
<keyword evidence="5" id="KW-1185">Reference proteome</keyword>
<dbReference type="RefSeq" id="WP_338103165.1">
    <property type="nucleotide sequence ID" value="NZ_CP131060.1"/>
</dbReference>
<evidence type="ECO:0000313" key="4">
    <source>
        <dbReference type="EMBL" id="WNY25122.1"/>
    </source>
</evidence>